<dbReference type="SUPFAM" id="SSF50998">
    <property type="entry name" value="Quinoprotein alcohol dehydrogenase-like"/>
    <property type="match status" value="1"/>
</dbReference>
<dbReference type="InterPro" id="IPR011047">
    <property type="entry name" value="Quinoprotein_ADH-like_sf"/>
</dbReference>
<dbReference type="InterPro" id="IPR010620">
    <property type="entry name" value="SBBP_repeat"/>
</dbReference>
<dbReference type="PROSITE" id="PS50927">
    <property type="entry name" value="BULB_LECTIN"/>
    <property type="match status" value="2"/>
</dbReference>
<evidence type="ECO:0000256" key="1">
    <source>
        <dbReference type="SAM" id="SignalP"/>
    </source>
</evidence>
<dbReference type="InterPro" id="IPR011042">
    <property type="entry name" value="6-blade_b-propeller_TolB-like"/>
</dbReference>
<keyword evidence="1" id="KW-0732">Signal</keyword>
<evidence type="ECO:0000259" key="2">
    <source>
        <dbReference type="PROSITE" id="PS50927"/>
    </source>
</evidence>
<dbReference type="InterPro" id="IPR001480">
    <property type="entry name" value="Bulb-type_lectin_dom"/>
</dbReference>
<dbReference type="Pfam" id="PF06739">
    <property type="entry name" value="SBBP"/>
    <property type="match status" value="2"/>
</dbReference>
<feature type="domain" description="Bulb-type lectin" evidence="2">
    <location>
        <begin position="207"/>
        <end position="346"/>
    </location>
</feature>
<gene>
    <name evidence="3" type="ORF">SAMN05444008_101340</name>
</gene>
<dbReference type="InterPro" id="IPR013431">
    <property type="entry name" value="Delta_60_rpt"/>
</dbReference>
<protein>
    <submittedName>
        <fullName evidence="3">Delta-60 repeat domain-containing protein</fullName>
    </submittedName>
</protein>
<accession>A0A1M4T5X6</accession>
<dbReference type="PANTHER" id="PTHR35580:SF1">
    <property type="entry name" value="PHYTASE-LIKE DOMAIN-CONTAINING PROTEIN"/>
    <property type="match status" value="1"/>
</dbReference>
<name>A0A1M4T5X6_9BACT</name>
<organism evidence="3 4">
    <name type="scientific">Cnuella takakiae</name>
    <dbReference type="NCBI Taxonomy" id="1302690"/>
    <lineage>
        <taxon>Bacteria</taxon>
        <taxon>Pseudomonadati</taxon>
        <taxon>Bacteroidota</taxon>
        <taxon>Chitinophagia</taxon>
        <taxon>Chitinophagales</taxon>
        <taxon>Chitinophagaceae</taxon>
        <taxon>Cnuella</taxon>
    </lineage>
</organism>
<reference evidence="3 4" key="1">
    <citation type="submission" date="2016-11" db="EMBL/GenBank/DDBJ databases">
        <authorList>
            <person name="Jaros S."/>
            <person name="Januszkiewicz K."/>
            <person name="Wedrychowicz H."/>
        </authorList>
    </citation>
    <scope>NUCLEOTIDE SEQUENCE [LARGE SCALE GENOMIC DNA]</scope>
    <source>
        <strain evidence="3 4">DSM 26897</strain>
    </source>
</reference>
<evidence type="ECO:0000313" key="4">
    <source>
        <dbReference type="Proteomes" id="UP000184368"/>
    </source>
</evidence>
<dbReference type="Gene3D" id="2.120.10.30">
    <property type="entry name" value="TolB, C-terminal domain"/>
    <property type="match status" value="3"/>
</dbReference>
<feature type="signal peptide" evidence="1">
    <location>
        <begin position="1"/>
        <end position="23"/>
    </location>
</feature>
<dbReference type="EMBL" id="FQUO01000001">
    <property type="protein sequence ID" value="SHE39698.1"/>
    <property type="molecule type" value="Genomic_DNA"/>
</dbReference>
<dbReference type="SUPFAM" id="SSF101898">
    <property type="entry name" value="NHL repeat"/>
    <property type="match status" value="1"/>
</dbReference>
<sequence length="1270" mass="137271">MKKHYLHLLLPALLCLAALSSFGQVQQQLVLRYNGPGSNNDRATAMTFDPEGYLYVLGNGGFKQYTGKGQEYWSYHFMYFGAGRRAVADHAYNIYITEEHRLIKGSMSDYGYSYIGNYGGNELKLDASGNVYVGGQQEGDFATAKFDAAGQLVWAAHYNGPGNGPDSLTGLAVDSSGNVYVCGVSRGLADDDFTTIKYNAQGQELWVQRYGGGGSKDAAYDLAIDTLGNVYVTGESGGDYATVKYSPSGALLWVQKFNGPAGLMDAARALALDSAGNLYVTGGSTGVGSGLDYTTLKYNTAGKLLWEQRYNGTGNDADTATLMALDASGNIIITGSSMGKGSGEDYATLKYDPAGNLLWANRFSQDDEGEGGARDLLLDREGNVYVTGVATVRYNAAGQEQWSRHYYKSGHGWDAASAMVVDSSGNMYLTGNSEQDFGHNPDYATVKFDPNGKMLWVSRYESPVGGADFASAIAVDRQGNTYITGWSAGKETGFDYTTIKYNAGGKELWVRRYNGPGNGEDKAVALVLDSLGNVYVTGSSRGSGTGLDYATLKYDSEGRLLWEKRYDGKGSDDKPAAMTIDPKGRLYITGQGHVPGGPTQPGYLTLSYDSDGNQRWVRGYGSGAYATALTLDALGKLYITGSSPAAATGHDFVTLKYDPDGRQLWAARYNGPENGADRANDLVADQDGNVYVTGVTQSGTYFTTVKFNKDGVKAWDARYRFQDDPYNTNEARKVALSPDGSIIVTGTSWADFATVGYDSSGQELWVKRYDESYGSSEPSALHVDKAGNIYVAGTSDTGEDPLGDWDDYILFKYKPIPGGIISRFSVPDAIWDAEGNTLRDGDTLNLATMSHREINIQAHTDPQQADSVYMVLDGPQHHSQMETAAPFALFGDNNGDYNAWIPAPGHYTVTATPYFNGIKGQPTTIRFYVLDQAVTHFVLVNADTDKDIAPLQYGDTLNLSALPTRNLNIRAVVQPEKVGSVVFNWNGTQRVENAAPYALGSDNAGNYHRWTPAPGEHSLTATPYAHKHGYGKEGAYHGIRFTVIDSLSLSGFTLLDADRDKPIMPLYDGAVIDLAQHPRINILAVPGIGRIGSVRFGLNERANYRLENHAPFALAANRLQDYLPWQAAPGTYTITATPFGQHDGAGKKGTALRISITLIHSTNLPAILTRNTQVGTPALAEKGLYLQAWPNPVATTGQVSFGADRDTYLSVELLATNGSRIQQLFAGAVKGKTPYRHTLSMAALPPGTYILSLVTQTGERRTQKMVKPSW</sequence>
<dbReference type="NCBIfam" id="TIGR02608">
    <property type="entry name" value="delta_60_rpt"/>
    <property type="match status" value="3"/>
</dbReference>
<evidence type="ECO:0000313" key="3">
    <source>
        <dbReference type="EMBL" id="SHE39698.1"/>
    </source>
</evidence>
<keyword evidence="4" id="KW-1185">Reference proteome</keyword>
<dbReference type="Gene3D" id="2.40.10.500">
    <property type="match status" value="1"/>
</dbReference>
<proteinExistence type="predicted"/>
<feature type="domain" description="Bulb-type lectin" evidence="2">
    <location>
        <begin position="413"/>
        <end position="549"/>
    </location>
</feature>
<dbReference type="AlphaFoldDB" id="A0A1M4T5X6"/>
<dbReference type="PANTHER" id="PTHR35580">
    <property type="entry name" value="CELL SURFACE GLYCOPROTEIN (S-LAYER PROTEIN)-LIKE PROTEIN"/>
    <property type="match status" value="1"/>
</dbReference>
<dbReference type="RefSeq" id="WP_073039343.1">
    <property type="nucleotide sequence ID" value="NZ_FQUO01000001.1"/>
</dbReference>
<dbReference type="STRING" id="1302690.BUE76_01275"/>
<dbReference type="Proteomes" id="UP000184368">
    <property type="component" value="Unassembled WGS sequence"/>
</dbReference>
<feature type="chain" id="PRO_5013200202" evidence="1">
    <location>
        <begin position="24"/>
        <end position="1270"/>
    </location>
</feature>
<dbReference type="OrthoDB" id="885845at2"/>
<dbReference type="InterPro" id="IPR052918">
    <property type="entry name" value="Motility_Chemotaxis_Reg"/>
</dbReference>